<dbReference type="Proteomes" id="UP000024635">
    <property type="component" value="Unassembled WGS sequence"/>
</dbReference>
<accession>A0A016UIE6</accession>
<sequence>MAMRLLFILLSCLLPILSSDAVEGILRNVLLSVRGIGERVLSNIPIPTSNDVVNGPTAAFQMDDKSIYAVRSFGEFLNTCPASLPVPVITGSWHVTHASRKWVQSVLADLDEVIELLASGQSLPIRKSLISIFRRDLQISCMKMEFLDDNPSSRFEISYLRNGKRASLIGEVMRGLDKSLEFSFGPTLSTKMIVAHSTDHLSPMPFDVLVLSQTDFFPKCENYIVLQRARDESRILQILTSMGANFPSNPLLEIHCEQVPEGNNAIIRPLVNT</sequence>
<comment type="caution">
    <text evidence="2">The sequence shown here is derived from an EMBL/GenBank/DDBJ whole genome shotgun (WGS) entry which is preliminary data.</text>
</comment>
<evidence type="ECO:0000313" key="2">
    <source>
        <dbReference type="EMBL" id="EYC14656.1"/>
    </source>
</evidence>
<keyword evidence="1" id="KW-0732">Signal</keyword>
<reference evidence="3" key="1">
    <citation type="journal article" date="2015" name="Nat. Genet.">
        <title>The genome and transcriptome of the zoonotic hookworm Ancylostoma ceylanicum identify infection-specific gene families.</title>
        <authorList>
            <person name="Schwarz E.M."/>
            <person name="Hu Y."/>
            <person name="Antoshechkin I."/>
            <person name="Miller M.M."/>
            <person name="Sternberg P.W."/>
            <person name="Aroian R.V."/>
        </authorList>
    </citation>
    <scope>NUCLEOTIDE SEQUENCE</scope>
    <source>
        <strain evidence="3">HY135</strain>
    </source>
</reference>
<evidence type="ECO:0000256" key="1">
    <source>
        <dbReference type="SAM" id="SignalP"/>
    </source>
</evidence>
<proteinExistence type="predicted"/>
<dbReference type="OrthoDB" id="5784247at2759"/>
<dbReference type="EMBL" id="JARK01001376">
    <property type="protein sequence ID" value="EYC14656.1"/>
    <property type="molecule type" value="Genomic_DNA"/>
</dbReference>
<keyword evidence="3" id="KW-1185">Reference proteome</keyword>
<dbReference type="AlphaFoldDB" id="A0A016UIE6"/>
<name>A0A016UIE6_9BILA</name>
<gene>
    <name evidence="2" type="primary">Acey_s0040.g329</name>
    <name evidence="2" type="synonym">Acey-R08A2.5</name>
    <name evidence="2" type="ORF">Y032_0040g329</name>
</gene>
<feature type="chain" id="PRO_5001492387" evidence="1">
    <location>
        <begin position="22"/>
        <end position="273"/>
    </location>
</feature>
<feature type="signal peptide" evidence="1">
    <location>
        <begin position="1"/>
        <end position="21"/>
    </location>
</feature>
<evidence type="ECO:0000313" key="3">
    <source>
        <dbReference type="Proteomes" id="UP000024635"/>
    </source>
</evidence>
<organism evidence="2 3">
    <name type="scientific">Ancylostoma ceylanicum</name>
    <dbReference type="NCBI Taxonomy" id="53326"/>
    <lineage>
        <taxon>Eukaryota</taxon>
        <taxon>Metazoa</taxon>
        <taxon>Ecdysozoa</taxon>
        <taxon>Nematoda</taxon>
        <taxon>Chromadorea</taxon>
        <taxon>Rhabditida</taxon>
        <taxon>Rhabditina</taxon>
        <taxon>Rhabditomorpha</taxon>
        <taxon>Strongyloidea</taxon>
        <taxon>Ancylostomatidae</taxon>
        <taxon>Ancylostomatinae</taxon>
        <taxon>Ancylostoma</taxon>
    </lineage>
</organism>
<protein>
    <submittedName>
        <fullName evidence="2">Uncharacterized protein</fullName>
    </submittedName>
</protein>